<comment type="caution">
    <text evidence="2">The sequence shown here is derived from an EMBL/GenBank/DDBJ whole genome shotgun (WGS) entry which is preliminary data.</text>
</comment>
<dbReference type="InterPro" id="IPR036503">
    <property type="entry name" value="Ald_Fedxn_OxRdtase_N_sf"/>
</dbReference>
<proteinExistence type="predicted"/>
<protein>
    <recommendedName>
        <fullName evidence="1">Aldehyde ferredoxin oxidoreductase N-terminal domain-containing protein</fullName>
    </recommendedName>
</protein>
<dbReference type="Gene3D" id="3.60.9.10">
    <property type="entry name" value="Aldehyde ferredoxin oxidoreductase, N-terminal domain"/>
    <property type="match status" value="1"/>
</dbReference>
<feature type="domain" description="Aldehyde ferredoxin oxidoreductase N-terminal" evidence="1">
    <location>
        <begin position="7"/>
        <end position="42"/>
    </location>
</feature>
<name>X1HD25_9ZZZZ</name>
<dbReference type="SUPFAM" id="SSF56228">
    <property type="entry name" value="Aldehyde ferredoxin oxidoreductase, N-terminal domain"/>
    <property type="match status" value="1"/>
</dbReference>
<dbReference type="EMBL" id="BARU01032176">
    <property type="protein sequence ID" value="GAH68071.1"/>
    <property type="molecule type" value="Genomic_DNA"/>
</dbReference>
<dbReference type="Pfam" id="PF02730">
    <property type="entry name" value="AFOR_N"/>
    <property type="match status" value="1"/>
</dbReference>
<dbReference type="GO" id="GO:0051536">
    <property type="term" value="F:iron-sulfur cluster binding"/>
    <property type="evidence" value="ECO:0007669"/>
    <property type="project" value="InterPro"/>
</dbReference>
<dbReference type="AlphaFoldDB" id="X1HD25"/>
<gene>
    <name evidence="2" type="ORF">S03H2_50782</name>
</gene>
<sequence length="101" mass="11422">MPNGYMGKILWVNLTDGTFKEEDLPEEIYRQYLGGIGLAGNIDIDASKIFTENKKIEDIAEVLWTKLKSTCNGERTYAEILGFEDLAILRANTILSTMFQL</sequence>
<evidence type="ECO:0000313" key="2">
    <source>
        <dbReference type="EMBL" id="GAH68071.1"/>
    </source>
</evidence>
<accession>X1HD25</accession>
<organism evidence="2">
    <name type="scientific">marine sediment metagenome</name>
    <dbReference type="NCBI Taxonomy" id="412755"/>
    <lineage>
        <taxon>unclassified sequences</taxon>
        <taxon>metagenomes</taxon>
        <taxon>ecological metagenomes</taxon>
    </lineage>
</organism>
<reference evidence="2" key="1">
    <citation type="journal article" date="2014" name="Front. Microbiol.">
        <title>High frequency of phylogenetically diverse reductive dehalogenase-homologous genes in deep subseafloor sedimentary metagenomes.</title>
        <authorList>
            <person name="Kawai M."/>
            <person name="Futagami T."/>
            <person name="Toyoda A."/>
            <person name="Takaki Y."/>
            <person name="Nishi S."/>
            <person name="Hori S."/>
            <person name="Arai W."/>
            <person name="Tsubouchi T."/>
            <person name="Morono Y."/>
            <person name="Uchiyama I."/>
            <person name="Ito T."/>
            <person name="Fujiyama A."/>
            <person name="Inagaki F."/>
            <person name="Takami H."/>
        </authorList>
    </citation>
    <scope>NUCLEOTIDE SEQUENCE</scope>
    <source>
        <strain evidence="2">Expedition CK06-06</strain>
    </source>
</reference>
<dbReference type="GO" id="GO:0016625">
    <property type="term" value="F:oxidoreductase activity, acting on the aldehyde or oxo group of donors, iron-sulfur protein as acceptor"/>
    <property type="evidence" value="ECO:0007669"/>
    <property type="project" value="InterPro"/>
</dbReference>
<dbReference type="InterPro" id="IPR013983">
    <property type="entry name" value="Ald_Fedxn_OxRdtase_N"/>
</dbReference>
<evidence type="ECO:0000259" key="1">
    <source>
        <dbReference type="Pfam" id="PF02730"/>
    </source>
</evidence>